<proteinExistence type="inferred from homology"/>
<comment type="similarity">
    <text evidence="3">Belongs to the CFAP36 family.</text>
</comment>
<keyword evidence="5" id="KW-0963">Cytoplasm</keyword>
<feature type="compositionally biased region" description="Basic and acidic residues" evidence="10">
    <location>
        <begin position="182"/>
        <end position="191"/>
    </location>
</feature>
<name>A0A7J6LKT3_PERCH</name>
<evidence type="ECO:0000256" key="8">
    <source>
        <dbReference type="ARBA" id="ARBA00023273"/>
    </source>
</evidence>
<dbReference type="InterPro" id="IPR042541">
    <property type="entry name" value="BART_sf"/>
</dbReference>
<keyword evidence="8" id="KW-0966">Cell projection</keyword>
<dbReference type="Proteomes" id="UP000591131">
    <property type="component" value="Unassembled WGS sequence"/>
</dbReference>
<accession>A0A7J6LKT3</accession>
<dbReference type="PANTHER" id="PTHR21532:SF0">
    <property type="entry name" value="CILIA- AND FLAGELLA-ASSOCIATED PROTEIN 36"/>
    <property type="match status" value="1"/>
</dbReference>
<evidence type="ECO:0000313" key="13">
    <source>
        <dbReference type="Proteomes" id="UP000591131"/>
    </source>
</evidence>
<evidence type="ECO:0000256" key="1">
    <source>
        <dbReference type="ARBA" id="ARBA00004138"/>
    </source>
</evidence>
<sequence length="556" mass="63075">MEEEVSWLRDYIVQCMQSPSWTIPIAQFIDKHCMGFDADTCENKLEYTELHIEFKGLVDKLLEDHLAELSIQPDLFAQVCLDGLDGDDECGDVLRRLLATEDFLEFKELMLSRRRELEQGGANQEDTLQEPSSPSIDNDEDERQLEEALRQSRQMADQQGLEEQELQRAIELSLLEQQQSRGDAEEMKTPEEVITQQGEEKEEEQTTPEVKDRMPQQASNQIDNEEIAVADVTRKKPTKEELEARAEHLRRQRDRFLSQQQQQQGQRLAGSSNRPIATISGTPPEGVAAAAGSSSSSETGISSGISGSDLRQQLASSLMKACRKQFDKGLFGHMVQLLVVRHDYDDGQASDEESNRARLITSDKHIRYLHKKGNKRMILKHKHQHQSCPSLMPPPTSITSSINQSNGCRQEPSDERGVLKSVWRRKMFAHDLKDLPSWEATRQVEKERWDPKPFRLPTLDTLRTTLPRELSSTNQGYPNSILGYYKSVKKAGDDLVEAAARNPDILRAVRTVDESVASLQQLLRMETAPGLPQAPDRALTRGLPMTLQTYIDTRMT</sequence>
<feature type="compositionally biased region" description="Low complexity" evidence="10">
    <location>
        <begin position="257"/>
        <end position="268"/>
    </location>
</feature>
<gene>
    <name evidence="12" type="ORF">FOL47_007390</name>
</gene>
<keyword evidence="7" id="KW-0969">Cilium</keyword>
<dbReference type="InterPro" id="IPR003903">
    <property type="entry name" value="UIM_dom"/>
</dbReference>
<evidence type="ECO:0000313" key="12">
    <source>
        <dbReference type="EMBL" id="KAF4659884.1"/>
    </source>
</evidence>
<dbReference type="PROSITE" id="PS50330">
    <property type="entry name" value="UIM"/>
    <property type="match status" value="1"/>
</dbReference>
<keyword evidence="13" id="KW-1185">Reference proteome</keyword>
<dbReference type="Pfam" id="PF11527">
    <property type="entry name" value="ARL2_Bind_BART"/>
    <property type="match status" value="1"/>
</dbReference>
<dbReference type="GO" id="GO:0005930">
    <property type="term" value="C:axoneme"/>
    <property type="evidence" value="ECO:0007669"/>
    <property type="project" value="TreeGrafter"/>
</dbReference>
<dbReference type="AlphaFoldDB" id="A0A7J6LKT3"/>
<feature type="domain" description="BART" evidence="11">
    <location>
        <begin position="6"/>
        <end position="119"/>
    </location>
</feature>
<evidence type="ECO:0000256" key="3">
    <source>
        <dbReference type="ARBA" id="ARBA00007460"/>
    </source>
</evidence>
<feature type="compositionally biased region" description="Low complexity" evidence="10">
    <location>
        <begin position="288"/>
        <end position="305"/>
    </location>
</feature>
<dbReference type="EMBL" id="JAAPAO010000435">
    <property type="protein sequence ID" value="KAF4659884.1"/>
    <property type="molecule type" value="Genomic_DNA"/>
</dbReference>
<feature type="compositionally biased region" description="Polar residues" evidence="10">
    <location>
        <begin position="269"/>
        <end position="281"/>
    </location>
</feature>
<evidence type="ECO:0000256" key="4">
    <source>
        <dbReference type="ARBA" id="ARBA00021815"/>
    </source>
</evidence>
<reference evidence="12 13" key="1">
    <citation type="submission" date="2020-04" db="EMBL/GenBank/DDBJ databases">
        <title>Perkinsus chesapeaki whole genome sequence.</title>
        <authorList>
            <person name="Bogema D.R."/>
        </authorList>
    </citation>
    <scope>NUCLEOTIDE SEQUENCE [LARGE SCALE GENOMIC DNA]</scope>
    <source>
        <strain evidence="12">ATCC PRA-425</strain>
    </source>
</reference>
<feature type="compositionally biased region" description="Polar residues" evidence="10">
    <location>
        <begin position="121"/>
        <end position="136"/>
    </location>
</feature>
<evidence type="ECO:0000256" key="7">
    <source>
        <dbReference type="ARBA" id="ARBA00023069"/>
    </source>
</evidence>
<feature type="region of interest" description="Disordered" evidence="10">
    <location>
        <begin position="178"/>
        <end position="305"/>
    </location>
</feature>
<evidence type="ECO:0000256" key="10">
    <source>
        <dbReference type="SAM" id="MobiDB-lite"/>
    </source>
</evidence>
<dbReference type="OrthoDB" id="433414at2759"/>
<dbReference type="GO" id="GO:0097546">
    <property type="term" value="C:ciliary base"/>
    <property type="evidence" value="ECO:0007669"/>
    <property type="project" value="TreeGrafter"/>
</dbReference>
<feature type="compositionally biased region" description="Basic and acidic residues" evidence="10">
    <location>
        <begin position="232"/>
        <end position="249"/>
    </location>
</feature>
<dbReference type="Gene3D" id="1.20.1520.10">
    <property type="entry name" value="ADP-ribosylation factor-like 2-binding protein, domain"/>
    <property type="match status" value="1"/>
</dbReference>
<protein>
    <recommendedName>
        <fullName evidence="4">Cilia- and flagella-associated protein 36</fullName>
    </recommendedName>
    <alternativeName>
        <fullName evidence="9">Coiled-coil domain-containing protein 104</fullName>
    </alternativeName>
</protein>
<evidence type="ECO:0000256" key="2">
    <source>
        <dbReference type="ARBA" id="ARBA00004496"/>
    </source>
</evidence>
<keyword evidence="6" id="KW-0175">Coiled coil</keyword>
<comment type="caution">
    <text evidence="12">The sequence shown here is derived from an EMBL/GenBank/DDBJ whole genome shotgun (WGS) entry which is preliminary data.</text>
</comment>
<evidence type="ECO:0000256" key="5">
    <source>
        <dbReference type="ARBA" id="ARBA00022490"/>
    </source>
</evidence>
<feature type="region of interest" description="Disordered" evidence="10">
    <location>
        <begin position="118"/>
        <end position="164"/>
    </location>
</feature>
<evidence type="ECO:0000256" key="9">
    <source>
        <dbReference type="ARBA" id="ARBA00031593"/>
    </source>
</evidence>
<dbReference type="InterPro" id="IPR038888">
    <property type="entry name" value="CFAP36"/>
</dbReference>
<feature type="region of interest" description="Disordered" evidence="10">
    <location>
        <begin position="386"/>
        <end position="414"/>
    </location>
</feature>
<dbReference type="PANTHER" id="PTHR21532">
    <property type="entry name" value="PHOSPHODIESTERASE HL"/>
    <property type="match status" value="1"/>
</dbReference>
<comment type="subcellular location">
    <subcellularLocation>
        <location evidence="1">Cell projection</location>
        <location evidence="1">Cilium</location>
    </subcellularLocation>
    <subcellularLocation>
        <location evidence="2">Cytoplasm</location>
    </subcellularLocation>
</comment>
<organism evidence="12 13">
    <name type="scientific">Perkinsus chesapeaki</name>
    <name type="common">Clam parasite</name>
    <name type="synonym">Perkinsus andrewsi</name>
    <dbReference type="NCBI Taxonomy" id="330153"/>
    <lineage>
        <taxon>Eukaryota</taxon>
        <taxon>Sar</taxon>
        <taxon>Alveolata</taxon>
        <taxon>Perkinsozoa</taxon>
        <taxon>Perkinsea</taxon>
        <taxon>Perkinsida</taxon>
        <taxon>Perkinsidae</taxon>
        <taxon>Perkinsus</taxon>
    </lineage>
</organism>
<dbReference type="InterPro" id="IPR023379">
    <property type="entry name" value="BART_dom"/>
</dbReference>
<feature type="compositionally biased region" description="Polar residues" evidence="10">
    <location>
        <begin position="397"/>
        <end position="408"/>
    </location>
</feature>
<evidence type="ECO:0000256" key="6">
    <source>
        <dbReference type="ARBA" id="ARBA00023054"/>
    </source>
</evidence>
<evidence type="ECO:0000259" key="11">
    <source>
        <dbReference type="Pfam" id="PF11527"/>
    </source>
</evidence>